<evidence type="ECO:0000256" key="6">
    <source>
        <dbReference type="SAM" id="MobiDB-lite"/>
    </source>
</evidence>
<dbReference type="Gene3D" id="2.40.330.10">
    <property type="entry name" value="DNA-binding pseudobarrel domain"/>
    <property type="match status" value="1"/>
</dbReference>
<dbReference type="OrthoDB" id="638806at2759"/>
<dbReference type="PROSITE" id="PS50863">
    <property type="entry name" value="B3"/>
    <property type="match status" value="1"/>
</dbReference>
<dbReference type="SMART" id="SM01019">
    <property type="entry name" value="B3"/>
    <property type="match status" value="1"/>
</dbReference>
<keyword evidence="3" id="KW-0238">DNA-binding</keyword>
<evidence type="ECO:0000313" key="8">
    <source>
        <dbReference type="EMBL" id="KAF6148514.1"/>
    </source>
</evidence>
<dbReference type="Proteomes" id="UP000541444">
    <property type="component" value="Unassembled WGS sequence"/>
</dbReference>
<evidence type="ECO:0000259" key="7">
    <source>
        <dbReference type="PROSITE" id="PS50863"/>
    </source>
</evidence>
<dbReference type="AlphaFoldDB" id="A0A7J7M139"/>
<keyword evidence="5" id="KW-0539">Nucleus</keyword>
<dbReference type="PANTHER" id="PTHR31391:SF64">
    <property type="entry name" value="B3 DOMAIN-CONTAINING PROTEIN OS06G0112300"/>
    <property type="match status" value="1"/>
</dbReference>
<evidence type="ECO:0000256" key="4">
    <source>
        <dbReference type="ARBA" id="ARBA00023163"/>
    </source>
</evidence>
<accession>A0A7J7M139</accession>
<sequence length="184" mass="21275">MEPKEMDVDIDKLMGSPQEMTSASVKEEIEEGEEFGPEHLKNNAPNDKDIMPEEQDNEVYWLSDKPYFHIILGPSHVRSPYRVTPQKKMQQLLPQAKVPLILTYQNKNWKTTYEKFRTAKQFSFTWKHFVIDNNLKLGDACVFELTECSGQCVRFRLQILSGDIPPEFADRIDGNTPSVPIVIE</sequence>
<protein>
    <recommendedName>
        <fullName evidence="7">TF-B3 domain-containing protein</fullName>
    </recommendedName>
</protein>
<gene>
    <name evidence="8" type="ORF">GIB67_042473</name>
</gene>
<organism evidence="8 9">
    <name type="scientific">Kingdonia uniflora</name>
    <dbReference type="NCBI Taxonomy" id="39325"/>
    <lineage>
        <taxon>Eukaryota</taxon>
        <taxon>Viridiplantae</taxon>
        <taxon>Streptophyta</taxon>
        <taxon>Embryophyta</taxon>
        <taxon>Tracheophyta</taxon>
        <taxon>Spermatophyta</taxon>
        <taxon>Magnoliopsida</taxon>
        <taxon>Ranunculales</taxon>
        <taxon>Circaeasteraceae</taxon>
        <taxon>Kingdonia</taxon>
    </lineage>
</organism>
<dbReference type="EMBL" id="JACGCM010001844">
    <property type="protein sequence ID" value="KAF6148514.1"/>
    <property type="molecule type" value="Genomic_DNA"/>
</dbReference>
<evidence type="ECO:0000256" key="1">
    <source>
        <dbReference type="ARBA" id="ARBA00004123"/>
    </source>
</evidence>
<evidence type="ECO:0000313" key="9">
    <source>
        <dbReference type="Proteomes" id="UP000541444"/>
    </source>
</evidence>
<reference evidence="8 9" key="1">
    <citation type="journal article" date="2020" name="IScience">
        <title>Genome Sequencing of the Endangered Kingdonia uniflora (Circaeasteraceae, Ranunculales) Reveals Potential Mechanisms of Evolutionary Specialization.</title>
        <authorList>
            <person name="Sun Y."/>
            <person name="Deng T."/>
            <person name="Zhang A."/>
            <person name="Moore M.J."/>
            <person name="Landis J.B."/>
            <person name="Lin N."/>
            <person name="Zhang H."/>
            <person name="Zhang X."/>
            <person name="Huang J."/>
            <person name="Zhang X."/>
            <person name="Sun H."/>
            <person name="Wang H."/>
        </authorList>
    </citation>
    <scope>NUCLEOTIDE SEQUENCE [LARGE SCALE GENOMIC DNA]</scope>
    <source>
        <strain evidence="8">TB1705</strain>
        <tissue evidence="8">Leaf</tissue>
    </source>
</reference>
<feature type="compositionally biased region" description="Basic and acidic residues" evidence="6">
    <location>
        <begin position="36"/>
        <end position="51"/>
    </location>
</feature>
<comment type="subcellular location">
    <subcellularLocation>
        <location evidence="1">Nucleus</location>
    </subcellularLocation>
</comment>
<feature type="region of interest" description="Disordered" evidence="6">
    <location>
        <begin position="1"/>
        <end position="51"/>
    </location>
</feature>
<dbReference type="GO" id="GO:0003677">
    <property type="term" value="F:DNA binding"/>
    <property type="evidence" value="ECO:0007669"/>
    <property type="project" value="UniProtKB-KW"/>
</dbReference>
<dbReference type="SUPFAM" id="SSF101936">
    <property type="entry name" value="DNA-binding pseudobarrel domain"/>
    <property type="match status" value="1"/>
</dbReference>
<comment type="caution">
    <text evidence="8">The sequence shown here is derived from an EMBL/GenBank/DDBJ whole genome shotgun (WGS) entry which is preliminary data.</text>
</comment>
<dbReference type="Pfam" id="PF02362">
    <property type="entry name" value="B3"/>
    <property type="match status" value="1"/>
</dbReference>
<feature type="domain" description="TF-B3" evidence="7">
    <location>
        <begin position="67"/>
        <end position="163"/>
    </location>
</feature>
<dbReference type="InterPro" id="IPR003340">
    <property type="entry name" value="B3_DNA-bd"/>
</dbReference>
<dbReference type="InterPro" id="IPR015300">
    <property type="entry name" value="DNA-bd_pseudobarrel_sf"/>
</dbReference>
<dbReference type="PANTHER" id="PTHR31391">
    <property type="entry name" value="B3 DOMAIN-CONTAINING PROTEIN OS11G0197600-RELATED"/>
    <property type="match status" value="1"/>
</dbReference>
<keyword evidence="4" id="KW-0804">Transcription</keyword>
<keyword evidence="2" id="KW-0805">Transcription regulation</keyword>
<evidence type="ECO:0000256" key="5">
    <source>
        <dbReference type="ARBA" id="ARBA00023242"/>
    </source>
</evidence>
<keyword evidence="9" id="KW-1185">Reference proteome</keyword>
<feature type="compositionally biased region" description="Basic and acidic residues" evidence="6">
    <location>
        <begin position="1"/>
        <end position="12"/>
    </location>
</feature>
<dbReference type="CDD" id="cd10017">
    <property type="entry name" value="B3_DNA"/>
    <property type="match status" value="1"/>
</dbReference>
<name>A0A7J7M139_9MAGN</name>
<dbReference type="InterPro" id="IPR044837">
    <property type="entry name" value="REM16-like"/>
</dbReference>
<evidence type="ECO:0000256" key="2">
    <source>
        <dbReference type="ARBA" id="ARBA00023015"/>
    </source>
</evidence>
<proteinExistence type="predicted"/>
<evidence type="ECO:0000256" key="3">
    <source>
        <dbReference type="ARBA" id="ARBA00023125"/>
    </source>
</evidence>
<dbReference type="GO" id="GO:0005634">
    <property type="term" value="C:nucleus"/>
    <property type="evidence" value="ECO:0007669"/>
    <property type="project" value="UniProtKB-SubCell"/>
</dbReference>